<dbReference type="GO" id="GO:0020037">
    <property type="term" value="F:heme binding"/>
    <property type="evidence" value="ECO:0007669"/>
    <property type="project" value="InterPro"/>
</dbReference>
<dbReference type="SUPFAM" id="SSF48264">
    <property type="entry name" value="Cytochrome P450"/>
    <property type="match status" value="1"/>
</dbReference>
<dbReference type="FunFam" id="1.10.630.10:FF:000007">
    <property type="entry name" value="Cytochrome P450 76C4"/>
    <property type="match status" value="1"/>
</dbReference>
<reference evidence="7" key="1">
    <citation type="submission" date="2018-02" db="EMBL/GenBank/DDBJ databases">
        <authorList>
            <person name="Cohen D.B."/>
            <person name="Kent A.D."/>
        </authorList>
    </citation>
    <scope>NUCLEOTIDE SEQUENCE</scope>
</reference>
<evidence type="ECO:0000256" key="1">
    <source>
        <dbReference type="ARBA" id="ARBA00010617"/>
    </source>
</evidence>
<keyword evidence="4 5" id="KW-0408">Iron</keyword>
<name>A0A2N9ETM8_FAGSY</name>
<sequence>MWACIHVLTSGLRGRKSGSPKLPPGPYPFPIIGNILELGNKPHQALAKLSKTYGPLMTLRLGSITTIVISSPKIAKEALQKKDQAFSSRTVPDTGRVFNHDKVSIVWLPALAPWRKLRKVSATQIFAPQQLDATQALRRKKVQELLDHVNQCCNSGEAVDIGRATFVTVLNAISNMFFSIDLGGYGSNLSQEFRDLICVIMEEAGKPNVADYFPTLRLVDPQGARRRMMIDYGKLIEIFDSIINERVQLRASSEGSKASNDVLGSFLNLVEEDNSEISCNDFKHLLLDLFVAGIDTTSSTVEWAMAELLRNPEKMGKAQDELEQVLGKDGLGQELDISKFPYLQAIMKETFRLHPPAPFLVPHKAETDVEMCGFIVPKNAQILVNVWAMGRDSSIWTNPNLFMPERFLEQDNIDFKGQDFELIPFGAGRRICPGLPLANRMVHLMLACLVHDFNWKLAMR</sequence>
<keyword evidence="3 6" id="KW-0560">Oxidoreductase</keyword>
<dbReference type="PANTHER" id="PTHR47950">
    <property type="entry name" value="CYTOCHROME P450, FAMILY 76, SUBFAMILY C, POLYPEPTIDE 5-RELATED"/>
    <property type="match status" value="1"/>
</dbReference>
<keyword evidence="2 5" id="KW-0479">Metal-binding</keyword>
<organism evidence="7">
    <name type="scientific">Fagus sylvatica</name>
    <name type="common">Beechnut</name>
    <dbReference type="NCBI Taxonomy" id="28930"/>
    <lineage>
        <taxon>Eukaryota</taxon>
        <taxon>Viridiplantae</taxon>
        <taxon>Streptophyta</taxon>
        <taxon>Embryophyta</taxon>
        <taxon>Tracheophyta</taxon>
        <taxon>Spermatophyta</taxon>
        <taxon>Magnoliopsida</taxon>
        <taxon>eudicotyledons</taxon>
        <taxon>Gunneridae</taxon>
        <taxon>Pentapetalae</taxon>
        <taxon>rosids</taxon>
        <taxon>fabids</taxon>
        <taxon>Fagales</taxon>
        <taxon>Fagaceae</taxon>
        <taxon>Fagus</taxon>
    </lineage>
</organism>
<evidence type="ECO:0000256" key="4">
    <source>
        <dbReference type="ARBA" id="ARBA00023004"/>
    </source>
</evidence>
<evidence type="ECO:0000256" key="3">
    <source>
        <dbReference type="ARBA" id="ARBA00023002"/>
    </source>
</evidence>
<dbReference type="PRINTS" id="PR00463">
    <property type="entry name" value="EP450I"/>
</dbReference>
<evidence type="ECO:0000313" key="7">
    <source>
        <dbReference type="EMBL" id="SPC78041.1"/>
    </source>
</evidence>
<evidence type="ECO:0000256" key="6">
    <source>
        <dbReference type="RuleBase" id="RU000461"/>
    </source>
</evidence>
<keyword evidence="6" id="KW-0503">Monooxygenase</keyword>
<dbReference type="PROSITE" id="PS00086">
    <property type="entry name" value="CYTOCHROME_P450"/>
    <property type="match status" value="1"/>
</dbReference>
<evidence type="ECO:0000256" key="5">
    <source>
        <dbReference type="PIRSR" id="PIRSR602401-1"/>
    </source>
</evidence>
<dbReference type="EMBL" id="OIVN01000308">
    <property type="protein sequence ID" value="SPC78041.1"/>
    <property type="molecule type" value="Genomic_DNA"/>
</dbReference>
<dbReference type="GO" id="GO:0005506">
    <property type="term" value="F:iron ion binding"/>
    <property type="evidence" value="ECO:0007669"/>
    <property type="project" value="InterPro"/>
</dbReference>
<dbReference type="InterPro" id="IPR001128">
    <property type="entry name" value="Cyt_P450"/>
</dbReference>
<evidence type="ECO:0000256" key="2">
    <source>
        <dbReference type="ARBA" id="ARBA00022723"/>
    </source>
</evidence>
<comment type="cofactor">
    <cofactor evidence="5">
        <name>heme</name>
        <dbReference type="ChEBI" id="CHEBI:30413"/>
    </cofactor>
</comment>
<dbReference type="GO" id="GO:0016705">
    <property type="term" value="F:oxidoreductase activity, acting on paired donors, with incorporation or reduction of molecular oxygen"/>
    <property type="evidence" value="ECO:0007669"/>
    <property type="project" value="InterPro"/>
</dbReference>
<dbReference type="Pfam" id="PF00067">
    <property type="entry name" value="p450"/>
    <property type="match status" value="1"/>
</dbReference>
<comment type="similarity">
    <text evidence="1 6">Belongs to the cytochrome P450 family.</text>
</comment>
<gene>
    <name evidence="7" type="ORF">FSB_LOCUS5923</name>
</gene>
<dbReference type="InterPro" id="IPR002401">
    <property type="entry name" value="Cyt_P450_E_grp-I"/>
</dbReference>
<dbReference type="PRINTS" id="PR00385">
    <property type="entry name" value="P450"/>
</dbReference>
<dbReference type="InterPro" id="IPR017972">
    <property type="entry name" value="Cyt_P450_CS"/>
</dbReference>
<dbReference type="PANTHER" id="PTHR47950:SF44">
    <property type="entry name" value="CYTOCHROME P450, FAMILY 76, SUBFAMILY C, POLYPEPTIDE 5-RELATED"/>
    <property type="match status" value="1"/>
</dbReference>
<dbReference type="Gene3D" id="1.10.630.10">
    <property type="entry name" value="Cytochrome P450"/>
    <property type="match status" value="1"/>
</dbReference>
<dbReference type="InterPro" id="IPR036396">
    <property type="entry name" value="Cyt_P450_sf"/>
</dbReference>
<dbReference type="GO" id="GO:0004497">
    <property type="term" value="F:monooxygenase activity"/>
    <property type="evidence" value="ECO:0007669"/>
    <property type="project" value="UniProtKB-KW"/>
</dbReference>
<proteinExistence type="inferred from homology"/>
<dbReference type="AlphaFoldDB" id="A0A2N9ETM8"/>
<accession>A0A2N9ETM8</accession>
<keyword evidence="5 6" id="KW-0349">Heme</keyword>
<evidence type="ECO:0008006" key="8">
    <source>
        <dbReference type="Google" id="ProtNLM"/>
    </source>
</evidence>
<feature type="binding site" description="axial binding residue" evidence="5">
    <location>
        <position position="432"/>
    </location>
    <ligand>
        <name>heme</name>
        <dbReference type="ChEBI" id="CHEBI:30413"/>
    </ligand>
    <ligandPart>
        <name>Fe</name>
        <dbReference type="ChEBI" id="CHEBI:18248"/>
    </ligandPart>
</feature>
<dbReference type="CDD" id="cd11073">
    <property type="entry name" value="CYP76-like"/>
    <property type="match status" value="1"/>
</dbReference>
<protein>
    <recommendedName>
        <fullName evidence="8">Cytochrome P450</fullName>
    </recommendedName>
</protein>